<protein>
    <submittedName>
        <fullName evidence="1">Uncharacterized protein</fullName>
    </submittedName>
</protein>
<name>A0A8J3L3E2_9ACTN</name>
<evidence type="ECO:0000313" key="2">
    <source>
        <dbReference type="Proteomes" id="UP000630887"/>
    </source>
</evidence>
<proteinExistence type="predicted"/>
<dbReference type="AlphaFoldDB" id="A0A8J3L3E2"/>
<reference evidence="1 2" key="1">
    <citation type="submission" date="2021-01" db="EMBL/GenBank/DDBJ databases">
        <title>Whole genome shotgun sequence of Catellatospora coxensis NBRC 107359.</title>
        <authorList>
            <person name="Komaki H."/>
            <person name="Tamura T."/>
        </authorList>
    </citation>
    <scope>NUCLEOTIDE SEQUENCE [LARGE SCALE GENOMIC DNA]</scope>
    <source>
        <strain evidence="1 2">NBRC 107359</strain>
    </source>
</reference>
<sequence length="142" mass="16328">MPDMEHGYDGPSEYARARAQTTDEQLAEGIRVAFIAVWWWFDSWWLDERPTANQYSYKRAELIRESRDSLAARGVTASLRELMDASQPLLGEYWSSCSPAERGLTAAIDALRDASLIRVTSVRRAREEVARWDDQRVLRTFG</sequence>
<keyword evidence="2" id="KW-1185">Reference proteome</keyword>
<gene>
    <name evidence="1" type="ORF">Cco03nite_77530</name>
</gene>
<dbReference type="RefSeq" id="WP_203699009.1">
    <property type="nucleotide sequence ID" value="NZ_BAAALC010000095.1"/>
</dbReference>
<dbReference type="Proteomes" id="UP000630887">
    <property type="component" value="Unassembled WGS sequence"/>
</dbReference>
<organism evidence="1 2">
    <name type="scientific">Catellatospora coxensis</name>
    <dbReference type="NCBI Taxonomy" id="310354"/>
    <lineage>
        <taxon>Bacteria</taxon>
        <taxon>Bacillati</taxon>
        <taxon>Actinomycetota</taxon>
        <taxon>Actinomycetes</taxon>
        <taxon>Micromonosporales</taxon>
        <taxon>Micromonosporaceae</taxon>
        <taxon>Catellatospora</taxon>
    </lineage>
</organism>
<comment type="caution">
    <text evidence="1">The sequence shown here is derived from an EMBL/GenBank/DDBJ whole genome shotgun (WGS) entry which is preliminary data.</text>
</comment>
<evidence type="ECO:0000313" key="1">
    <source>
        <dbReference type="EMBL" id="GIG11053.1"/>
    </source>
</evidence>
<accession>A0A8J3L3E2</accession>
<dbReference type="EMBL" id="BONI01000112">
    <property type="protein sequence ID" value="GIG11053.1"/>
    <property type="molecule type" value="Genomic_DNA"/>
</dbReference>